<evidence type="ECO:0000313" key="2">
    <source>
        <dbReference type="EMBL" id="CAL1382426.1"/>
    </source>
</evidence>
<evidence type="ECO:0000313" key="3">
    <source>
        <dbReference type="Proteomes" id="UP001497516"/>
    </source>
</evidence>
<feature type="region of interest" description="Disordered" evidence="1">
    <location>
        <begin position="67"/>
        <end position="86"/>
    </location>
</feature>
<organism evidence="2 3">
    <name type="scientific">Linum trigynum</name>
    <dbReference type="NCBI Taxonomy" id="586398"/>
    <lineage>
        <taxon>Eukaryota</taxon>
        <taxon>Viridiplantae</taxon>
        <taxon>Streptophyta</taxon>
        <taxon>Embryophyta</taxon>
        <taxon>Tracheophyta</taxon>
        <taxon>Spermatophyta</taxon>
        <taxon>Magnoliopsida</taxon>
        <taxon>eudicotyledons</taxon>
        <taxon>Gunneridae</taxon>
        <taxon>Pentapetalae</taxon>
        <taxon>rosids</taxon>
        <taxon>fabids</taxon>
        <taxon>Malpighiales</taxon>
        <taxon>Linaceae</taxon>
        <taxon>Linum</taxon>
    </lineage>
</organism>
<dbReference type="AlphaFoldDB" id="A0AAV2E936"/>
<evidence type="ECO:0000256" key="1">
    <source>
        <dbReference type="SAM" id="MobiDB-lite"/>
    </source>
</evidence>
<gene>
    <name evidence="2" type="ORF">LTRI10_LOCUS23751</name>
</gene>
<protein>
    <submittedName>
        <fullName evidence="2">Uncharacterized protein</fullName>
    </submittedName>
</protein>
<name>A0AAV2E936_9ROSI</name>
<proteinExistence type="predicted"/>
<dbReference type="Proteomes" id="UP001497516">
    <property type="component" value="Chromosome 4"/>
</dbReference>
<dbReference type="EMBL" id="OZ034817">
    <property type="protein sequence ID" value="CAL1382426.1"/>
    <property type="molecule type" value="Genomic_DNA"/>
</dbReference>
<accession>A0AAV2E936</accession>
<sequence>MNISFAIVAGFEEYEDLALWVHTSTEKRILPRMSSFVSSRRRNLKKLEEWEILPRASDWLPDYMEKQLQHQSQGRQEEQQWKPPTTVPMKINVDASCFADWGTRW</sequence>
<keyword evidence="3" id="KW-1185">Reference proteome</keyword>
<reference evidence="2 3" key="1">
    <citation type="submission" date="2024-04" db="EMBL/GenBank/DDBJ databases">
        <authorList>
            <person name="Fracassetti M."/>
        </authorList>
    </citation>
    <scope>NUCLEOTIDE SEQUENCE [LARGE SCALE GENOMIC DNA]</scope>
</reference>